<dbReference type="Proteomes" id="UP000004221">
    <property type="component" value="Unassembled WGS sequence"/>
</dbReference>
<dbReference type="AlphaFoldDB" id="I4ELH3"/>
<dbReference type="InterPro" id="IPR012429">
    <property type="entry name" value="HGSNAT_cat"/>
</dbReference>
<dbReference type="RefSeq" id="WP_008480512.1">
    <property type="nucleotide sequence ID" value="NZ_CAGS01000460.1"/>
</dbReference>
<organism evidence="3 4">
    <name type="scientific">Nitrolancea hollandica Lb</name>
    <dbReference type="NCBI Taxonomy" id="1129897"/>
    <lineage>
        <taxon>Bacteria</taxon>
        <taxon>Pseudomonadati</taxon>
        <taxon>Thermomicrobiota</taxon>
        <taxon>Thermomicrobia</taxon>
        <taxon>Sphaerobacterales</taxon>
        <taxon>Sphaerobacterineae</taxon>
        <taxon>Sphaerobacteraceae</taxon>
        <taxon>Nitrolancea</taxon>
    </lineage>
</organism>
<evidence type="ECO:0000256" key="1">
    <source>
        <dbReference type="SAM" id="Phobius"/>
    </source>
</evidence>
<gene>
    <name evidence="3" type="ORF">NITHO_5120006</name>
</gene>
<feature type="domain" description="Heparan-alpha-glucosaminide N-acetyltransferase catalytic" evidence="2">
    <location>
        <begin position="20"/>
        <end position="251"/>
    </location>
</feature>
<sequence length="265" mass="29694">MMTLKARLHLRTGAAVAARRYWEIDALRGVAIVMMILYHFLFDLQHFGGYDIRVRSGFWNTFADATAFLFVFLVGLSLSVSYSRALAGRTGAGFRGFPKFLRRGAQIFGYGLLITVVTWFIDSQQYIRFGILHLIGLSIILAYPLIRYRALNAVVGLGLIVAGFHLQQHHHAFGYPWLYWVGFIPETPIVFDYRPLLPWFGAVLVGIAVGNWLYPKSQRAVSIPDLSKVAGIGFLAQIGRRSLAIYLVHQPLLLAALILLGIAEL</sequence>
<feature type="transmembrane region" description="Helical" evidence="1">
    <location>
        <begin position="196"/>
        <end position="214"/>
    </location>
</feature>
<keyword evidence="1" id="KW-0812">Transmembrane</keyword>
<keyword evidence="1" id="KW-0472">Membrane</keyword>
<dbReference type="Pfam" id="PF07786">
    <property type="entry name" value="HGSNAT_cat"/>
    <property type="match status" value="1"/>
</dbReference>
<feature type="transmembrane region" description="Helical" evidence="1">
    <location>
        <begin position="127"/>
        <end position="143"/>
    </location>
</feature>
<evidence type="ECO:0000313" key="4">
    <source>
        <dbReference type="Proteomes" id="UP000004221"/>
    </source>
</evidence>
<proteinExistence type="predicted"/>
<feature type="transmembrane region" description="Helical" evidence="1">
    <location>
        <begin position="150"/>
        <end position="167"/>
    </location>
</feature>
<accession>I4ELH3</accession>
<feature type="transmembrane region" description="Helical" evidence="1">
    <location>
        <begin position="104"/>
        <end position="121"/>
    </location>
</feature>
<evidence type="ECO:0000313" key="3">
    <source>
        <dbReference type="EMBL" id="CCF85535.1"/>
    </source>
</evidence>
<feature type="transmembrane region" description="Helical" evidence="1">
    <location>
        <begin position="21"/>
        <end position="42"/>
    </location>
</feature>
<comment type="caution">
    <text evidence="3">The sequence shown here is derived from an EMBL/GenBank/DDBJ whole genome shotgun (WGS) entry which is preliminary data.</text>
</comment>
<protein>
    <recommendedName>
        <fullName evidence="2">Heparan-alpha-glucosaminide N-acetyltransferase catalytic domain-containing protein</fullName>
    </recommendedName>
</protein>
<evidence type="ECO:0000259" key="2">
    <source>
        <dbReference type="Pfam" id="PF07786"/>
    </source>
</evidence>
<feature type="transmembrane region" description="Helical" evidence="1">
    <location>
        <begin position="62"/>
        <end position="83"/>
    </location>
</feature>
<keyword evidence="4" id="KW-1185">Reference proteome</keyword>
<feature type="transmembrane region" description="Helical" evidence="1">
    <location>
        <begin position="243"/>
        <end position="263"/>
    </location>
</feature>
<reference evidence="3 4" key="1">
    <citation type="journal article" date="2012" name="ISME J.">
        <title>Nitrification expanded: discovery, physiology and genomics of a nitrite-oxidizing bacterium from the phylum Chloroflexi.</title>
        <authorList>
            <person name="Sorokin D.Y."/>
            <person name="Lucker S."/>
            <person name="Vejmelkova D."/>
            <person name="Kostrikina N.A."/>
            <person name="Kleerebezem R."/>
            <person name="Rijpstra W.I."/>
            <person name="Damste J.S."/>
            <person name="Le Paslier D."/>
            <person name="Muyzer G."/>
            <person name="Wagner M."/>
            <person name="van Loosdrecht M.C."/>
            <person name="Daims H."/>
        </authorList>
    </citation>
    <scope>NUCLEOTIDE SEQUENCE [LARGE SCALE GENOMIC DNA]</scope>
    <source>
        <strain evidence="4">none</strain>
    </source>
</reference>
<dbReference type="OrthoDB" id="9807591at2"/>
<dbReference type="EMBL" id="CAGS01000460">
    <property type="protein sequence ID" value="CCF85535.1"/>
    <property type="molecule type" value="Genomic_DNA"/>
</dbReference>
<name>I4ELH3_9BACT</name>
<keyword evidence="1" id="KW-1133">Transmembrane helix</keyword>